<evidence type="ECO:0008006" key="4">
    <source>
        <dbReference type="Google" id="ProtNLM"/>
    </source>
</evidence>
<keyword evidence="1" id="KW-0472">Membrane</keyword>
<organism evidence="2 3">
    <name type="scientific">Blautia luti</name>
    <dbReference type="NCBI Taxonomy" id="89014"/>
    <lineage>
        <taxon>Bacteria</taxon>
        <taxon>Bacillati</taxon>
        <taxon>Bacillota</taxon>
        <taxon>Clostridia</taxon>
        <taxon>Lachnospirales</taxon>
        <taxon>Lachnospiraceae</taxon>
        <taxon>Blautia</taxon>
    </lineage>
</organism>
<dbReference type="Pfam" id="PF09960">
    <property type="entry name" value="DUF2194"/>
    <property type="match status" value="1"/>
</dbReference>
<sequence>MVSIRKFFSIAIMMFVLLFLFQFSMVLRDRQNTYDVNSNLAPKQNDGKNVWKNEELDPASVGTTDRRYVLFVGDSSSDMAEAVSRWCTYAKWDISKCSSMEKFKENDKNLPGMLILESEKYALDDNLKKIEELEQKGVIIVFGCLENAENIEKNQELQDFMGICKVVSAKTEITGVKLFEGLLLGGEVVYETPEDKDERDRQDLQLNVPWYQVGSGTKTYMVGLLDQSKQKETVENEELPTLIWRNGIRNGSIFCVVGDYMKDSTALGLLDGMVAEASSYYIYPVVNAQNLSMINFPVFADENNEQMMELYSQSITGMARDIMWPSLISIVEKGGLKMTCFMQPQTNYEDGIEPTSRDLVFYLKQMKEQNAEAGLSLQYKNAESLRDKLNQDAEFFRKADSSYKYGAAYTEEKDLDTVKALMNTELMKNVSTLVCEYTEDEPVISYCTDSVTLQSVISDGMNYTYSDDIRMRSIQSSLGYTNVMLNMQKIFWPERKKDRWQIMQKRFSSNLLTYWKNFTGFDSTTLSESNTRTRTFLNLDFSETRTDDEIILKTSESGSWFILRTHGEEIEEIEGGTQKKLEDNVYLIQAQDTTVKIQVKTAGLHYSK</sequence>
<keyword evidence="1" id="KW-0812">Transmembrane</keyword>
<feature type="transmembrane region" description="Helical" evidence="1">
    <location>
        <begin position="7"/>
        <end position="27"/>
    </location>
</feature>
<reference evidence="2 3" key="1">
    <citation type="submission" date="2019-07" db="EMBL/GenBank/DDBJ databases">
        <authorList>
            <person name="Hibberd C M."/>
            <person name="Gehrig L. J."/>
            <person name="Chang H.-W."/>
            <person name="Venkatesh S."/>
        </authorList>
    </citation>
    <scope>NUCLEOTIDE SEQUENCE [LARGE SCALE GENOMIC DNA]</scope>
    <source>
        <strain evidence="2">Blautia_luti_SSTS_Bg7063</strain>
    </source>
</reference>
<dbReference type="EMBL" id="CABHNW010000003">
    <property type="protein sequence ID" value="VUX29602.1"/>
    <property type="molecule type" value="Genomic_DNA"/>
</dbReference>
<protein>
    <recommendedName>
        <fullName evidence="4">DUF2194 domain-containing protein</fullName>
    </recommendedName>
</protein>
<gene>
    <name evidence="2" type="ORF">RSSSTS7063_01979</name>
</gene>
<dbReference type="AlphaFoldDB" id="A0A564VCG6"/>
<dbReference type="Proteomes" id="UP000408482">
    <property type="component" value="Unassembled WGS sequence"/>
</dbReference>
<evidence type="ECO:0000313" key="2">
    <source>
        <dbReference type="EMBL" id="VUX29602.1"/>
    </source>
</evidence>
<evidence type="ECO:0000256" key="1">
    <source>
        <dbReference type="SAM" id="Phobius"/>
    </source>
</evidence>
<accession>A0A564VCG6</accession>
<proteinExistence type="predicted"/>
<evidence type="ECO:0000313" key="3">
    <source>
        <dbReference type="Proteomes" id="UP000408482"/>
    </source>
</evidence>
<keyword evidence="1" id="KW-1133">Transmembrane helix</keyword>
<name>A0A564VCG6_9FIRM</name>
<dbReference type="InterPro" id="IPR018695">
    <property type="entry name" value="DUF2194"/>
</dbReference>
<keyword evidence="3" id="KW-1185">Reference proteome</keyword>